<dbReference type="AlphaFoldDB" id="A0AAV2D694"/>
<organism evidence="1 2">
    <name type="scientific">Linum trigynum</name>
    <dbReference type="NCBI Taxonomy" id="586398"/>
    <lineage>
        <taxon>Eukaryota</taxon>
        <taxon>Viridiplantae</taxon>
        <taxon>Streptophyta</taxon>
        <taxon>Embryophyta</taxon>
        <taxon>Tracheophyta</taxon>
        <taxon>Spermatophyta</taxon>
        <taxon>Magnoliopsida</taxon>
        <taxon>eudicotyledons</taxon>
        <taxon>Gunneridae</taxon>
        <taxon>Pentapetalae</taxon>
        <taxon>rosids</taxon>
        <taxon>fabids</taxon>
        <taxon>Malpighiales</taxon>
        <taxon>Linaceae</taxon>
        <taxon>Linum</taxon>
    </lineage>
</organism>
<name>A0AAV2D694_9ROSI</name>
<dbReference type="Proteomes" id="UP001497516">
    <property type="component" value="Chromosome 2"/>
</dbReference>
<reference evidence="1 2" key="1">
    <citation type="submission" date="2024-04" db="EMBL/GenBank/DDBJ databases">
        <authorList>
            <person name="Fracassetti M."/>
        </authorList>
    </citation>
    <scope>NUCLEOTIDE SEQUENCE [LARGE SCALE GENOMIC DNA]</scope>
</reference>
<sequence length="181" mass="20546">MDPYDFTQLWGYPPPTESSYRGTLWDEENGGSKGSGFYYQPTFQEEKPYQEGFPPQLKVKSMLELAMEAFMGQTSRPYATPQSDPRSELELLVERFARGSEGNASTVEQPCYTPQELKSQLELLVERFTRDTEACSNVETTTPINSSFLQASDEILRNSERLGTIVEHACAQLAHNHFLPF</sequence>
<gene>
    <name evidence="1" type="ORF">LTRI10_LOCUS11561</name>
</gene>
<evidence type="ECO:0000313" key="1">
    <source>
        <dbReference type="EMBL" id="CAL1368417.1"/>
    </source>
</evidence>
<keyword evidence="2" id="KW-1185">Reference proteome</keyword>
<accession>A0AAV2D694</accession>
<proteinExistence type="predicted"/>
<dbReference type="EMBL" id="OZ034815">
    <property type="protein sequence ID" value="CAL1368417.1"/>
    <property type="molecule type" value="Genomic_DNA"/>
</dbReference>
<protein>
    <submittedName>
        <fullName evidence="1">Uncharacterized protein</fullName>
    </submittedName>
</protein>
<evidence type="ECO:0000313" key="2">
    <source>
        <dbReference type="Proteomes" id="UP001497516"/>
    </source>
</evidence>